<proteinExistence type="predicted"/>
<sequence>MVETIPKQTFQIRKNSASRSPDVLETQGRSALLPDTVISSILGQLKIWHVINPSYVRERTLDKTCVNSVDFWRCSKHSLFGDDKNPQNCIIVSNTVTGLCTKFDAH</sequence>
<evidence type="ECO:0000313" key="1">
    <source>
        <dbReference type="EMBL" id="KAJ1361192.1"/>
    </source>
</evidence>
<organism evidence="1 2">
    <name type="scientific">Parelaphostrongylus tenuis</name>
    <name type="common">Meningeal worm</name>
    <dbReference type="NCBI Taxonomy" id="148309"/>
    <lineage>
        <taxon>Eukaryota</taxon>
        <taxon>Metazoa</taxon>
        <taxon>Ecdysozoa</taxon>
        <taxon>Nematoda</taxon>
        <taxon>Chromadorea</taxon>
        <taxon>Rhabditida</taxon>
        <taxon>Rhabditina</taxon>
        <taxon>Rhabditomorpha</taxon>
        <taxon>Strongyloidea</taxon>
        <taxon>Metastrongylidae</taxon>
        <taxon>Parelaphostrongylus</taxon>
    </lineage>
</organism>
<name>A0AAD5N413_PARTN</name>
<reference evidence="1" key="1">
    <citation type="submission" date="2021-06" db="EMBL/GenBank/DDBJ databases">
        <title>Parelaphostrongylus tenuis whole genome reference sequence.</title>
        <authorList>
            <person name="Garwood T.J."/>
            <person name="Larsen P.A."/>
            <person name="Fountain-Jones N.M."/>
            <person name="Garbe J.R."/>
            <person name="Macchietto M.G."/>
            <person name="Kania S.A."/>
            <person name="Gerhold R.W."/>
            <person name="Richards J.E."/>
            <person name="Wolf T.M."/>
        </authorList>
    </citation>
    <scope>NUCLEOTIDE SEQUENCE</scope>
    <source>
        <strain evidence="1">MNPRO001-30</strain>
        <tissue evidence="1">Meninges</tissue>
    </source>
</reference>
<dbReference type="AlphaFoldDB" id="A0AAD5N413"/>
<protein>
    <submittedName>
        <fullName evidence="1">Uncharacterized protein</fullName>
    </submittedName>
</protein>
<gene>
    <name evidence="1" type="ORF">KIN20_020388</name>
</gene>
<accession>A0AAD5N413</accession>
<evidence type="ECO:0000313" key="2">
    <source>
        <dbReference type="Proteomes" id="UP001196413"/>
    </source>
</evidence>
<dbReference type="Proteomes" id="UP001196413">
    <property type="component" value="Unassembled WGS sequence"/>
</dbReference>
<dbReference type="EMBL" id="JAHQIW010004129">
    <property type="protein sequence ID" value="KAJ1361192.1"/>
    <property type="molecule type" value="Genomic_DNA"/>
</dbReference>
<comment type="caution">
    <text evidence="1">The sequence shown here is derived from an EMBL/GenBank/DDBJ whole genome shotgun (WGS) entry which is preliminary data.</text>
</comment>
<keyword evidence="2" id="KW-1185">Reference proteome</keyword>